<sequence>MSETTGNQPPSTWVVIGASRGIGLEYVKQLLEAGHRVVAAARNPDTASALLSLIKAQDNPDNCIVEQCDVTSSKSIDNFAVRMKELMNRGIHLSNIVMNAGVLKYPNRATELSYDNFKFHMETNVIGPIICAQKLINLDPDSPPSKLVFISSDSGSTANFLAHEDGFAAYAASKAALNQMLRHMAQELKRRGGKWAEICVLALHPGEVHTDMNSGSVDWDVGTLLEPDESVKGMLQVISEKNQDDSGTFWCWDGRVHPW</sequence>
<reference evidence="1" key="2">
    <citation type="submission" date="2020-02" db="EMBL/GenBank/DDBJ databases">
        <title>Identification and distribution of gene clusters putatively required for synthesis of sphingolipid metabolism inhibitors in phylogenetically diverse species of the filamentous fungus Fusarium.</title>
        <authorList>
            <person name="Kim H.-S."/>
            <person name="Busman M."/>
            <person name="Brown D.W."/>
            <person name="Divon H."/>
            <person name="Uhlig S."/>
            <person name="Proctor R.H."/>
        </authorList>
    </citation>
    <scope>NUCLEOTIDE SEQUENCE</scope>
    <source>
        <strain evidence="1">NRRL 25174</strain>
    </source>
</reference>
<evidence type="ECO:0000313" key="1">
    <source>
        <dbReference type="EMBL" id="KAF4334059.1"/>
    </source>
</evidence>
<dbReference type="GO" id="GO:0016616">
    <property type="term" value="F:oxidoreductase activity, acting on the CH-OH group of donors, NAD or NADP as acceptor"/>
    <property type="evidence" value="ECO:0007669"/>
    <property type="project" value="TreeGrafter"/>
</dbReference>
<dbReference type="SUPFAM" id="SSF51735">
    <property type="entry name" value="NAD(P)-binding Rossmann-fold domains"/>
    <property type="match status" value="1"/>
</dbReference>
<dbReference type="Gene3D" id="3.40.50.720">
    <property type="entry name" value="NAD(P)-binding Rossmann-like Domain"/>
    <property type="match status" value="1"/>
</dbReference>
<dbReference type="InterPro" id="IPR036291">
    <property type="entry name" value="NAD(P)-bd_dom_sf"/>
</dbReference>
<comment type="caution">
    <text evidence="1">The sequence shown here is derived from an EMBL/GenBank/DDBJ whole genome shotgun (WGS) entry which is preliminary data.</text>
</comment>
<dbReference type="Pfam" id="PF00106">
    <property type="entry name" value="adh_short"/>
    <property type="match status" value="1"/>
</dbReference>
<accession>A0A9P5A8B2</accession>
<dbReference type="PRINTS" id="PR00081">
    <property type="entry name" value="GDHRDH"/>
</dbReference>
<name>A0A9P5A8B2_9HYPO</name>
<dbReference type="EMBL" id="PVQB02000734">
    <property type="protein sequence ID" value="KAF4334059.1"/>
    <property type="molecule type" value="Genomic_DNA"/>
</dbReference>
<dbReference type="InterPro" id="IPR002347">
    <property type="entry name" value="SDR_fam"/>
</dbReference>
<organism evidence="1 2">
    <name type="scientific">Fusarium beomiforme</name>
    <dbReference type="NCBI Taxonomy" id="44412"/>
    <lineage>
        <taxon>Eukaryota</taxon>
        <taxon>Fungi</taxon>
        <taxon>Dikarya</taxon>
        <taxon>Ascomycota</taxon>
        <taxon>Pezizomycotina</taxon>
        <taxon>Sordariomycetes</taxon>
        <taxon>Hypocreomycetidae</taxon>
        <taxon>Hypocreales</taxon>
        <taxon>Nectriaceae</taxon>
        <taxon>Fusarium</taxon>
        <taxon>Fusarium burgessii species complex</taxon>
    </lineage>
</organism>
<dbReference type="PANTHER" id="PTHR45458">
    <property type="entry name" value="SHORT-CHAIN DEHYDROGENASE/REDUCTASE SDR"/>
    <property type="match status" value="1"/>
</dbReference>
<dbReference type="InterPro" id="IPR052184">
    <property type="entry name" value="SDR_enzymes"/>
</dbReference>
<protein>
    <submittedName>
        <fullName evidence="1">Protoporphyrinogen oxidase</fullName>
    </submittedName>
</protein>
<dbReference type="OrthoDB" id="5296at2759"/>
<dbReference type="PANTHER" id="PTHR45458:SF1">
    <property type="entry name" value="SHORT CHAIN DEHYDROGENASE"/>
    <property type="match status" value="1"/>
</dbReference>
<proteinExistence type="predicted"/>
<evidence type="ECO:0000313" key="2">
    <source>
        <dbReference type="Proteomes" id="UP000730481"/>
    </source>
</evidence>
<dbReference type="Proteomes" id="UP000730481">
    <property type="component" value="Unassembled WGS sequence"/>
</dbReference>
<gene>
    <name evidence="1" type="ORF">FBEOM_12112</name>
</gene>
<reference evidence="1" key="1">
    <citation type="journal article" date="2017" name="Mycologia">
        <title>Fusarium algeriense, sp. nov., a novel toxigenic crown rot pathogen of durum wheat from Algeria is nested in the Fusarium burgessii species complex.</title>
        <authorList>
            <person name="Laraba I."/>
            <person name="Keddad A."/>
            <person name="Boureghda H."/>
            <person name="Abdallah N."/>
            <person name="Vaughan M.M."/>
            <person name="Proctor R.H."/>
            <person name="Busman M."/>
            <person name="O'Donnell K."/>
        </authorList>
    </citation>
    <scope>NUCLEOTIDE SEQUENCE</scope>
    <source>
        <strain evidence="1">NRRL 25174</strain>
    </source>
</reference>
<dbReference type="AlphaFoldDB" id="A0A9P5A8B2"/>
<keyword evidence="2" id="KW-1185">Reference proteome</keyword>